<evidence type="ECO:0000256" key="2">
    <source>
        <dbReference type="ARBA" id="ARBA00007539"/>
    </source>
</evidence>
<gene>
    <name evidence="7" type="ORF">DKK70_12635</name>
</gene>
<keyword evidence="8" id="KW-1185">Reference proteome</keyword>
<dbReference type="RefSeq" id="WP_110434339.1">
    <property type="nucleotide sequence ID" value="NZ_QGLR01000014.1"/>
</dbReference>
<comment type="similarity">
    <text evidence="2">Belongs to the Gram-negative porin family.</text>
</comment>
<dbReference type="CDD" id="cd00342">
    <property type="entry name" value="gram_neg_porins"/>
    <property type="match status" value="1"/>
</dbReference>
<dbReference type="EMBL" id="QGLR01000014">
    <property type="protein sequence ID" value="PXZ04974.1"/>
    <property type="molecule type" value="Genomic_DNA"/>
</dbReference>
<comment type="caution">
    <text evidence="7">The sequence shown here is derived from an EMBL/GenBank/DDBJ whole genome shotgun (WGS) entry which is preliminary data.</text>
</comment>
<dbReference type="Gene3D" id="2.40.160.10">
    <property type="entry name" value="Porin"/>
    <property type="match status" value="1"/>
</dbReference>
<organism evidence="7 8">
    <name type="scientific">Gilliamella apicola</name>
    <dbReference type="NCBI Taxonomy" id="1196095"/>
    <lineage>
        <taxon>Bacteria</taxon>
        <taxon>Pseudomonadati</taxon>
        <taxon>Pseudomonadota</taxon>
        <taxon>Gammaproteobacteria</taxon>
        <taxon>Orbales</taxon>
        <taxon>Orbaceae</taxon>
        <taxon>Gilliamella</taxon>
    </lineage>
</organism>
<dbReference type="InterPro" id="IPR050298">
    <property type="entry name" value="Gram-neg_bact_OMP"/>
</dbReference>
<name>A0A2V4E3R0_9GAMM</name>
<evidence type="ECO:0000256" key="3">
    <source>
        <dbReference type="ARBA" id="ARBA00022729"/>
    </source>
</evidence>
<accession>A0A2V4E3R0</accession>
<evidence type="ECO:0000256" key="4">
    <source>
        <dbReference type="ARBA" id="ARBA00023136"/>
    </source>
</evidence>
<dbReference type="GO" id="GO:0034220">
    <property type="term" value="P:monoatomic ion transmembrane transport"/>
    <property type="evidence" value="ECO:0007669"/>
    <property type="project" value="InterPro"/>
</dbReference>
<dbReference type="PRINTS" id="PR00182">
    <property type="entry name" value="ECOLNEIPORIN"/>
</dbReference>
<dbReference type="GO" id="GO:0009279">
    <property type="term" value="C:cell outer membrane"/>
    <property type="evidence" value="ECO:0007669"/>
    <property type="project" value="UniProtKB-SubCell"/>
</dbReference>
<feature type="region of interest" description="Disordered" evidence="5">
    <location>
        <begin position="215"/>
        <end position="244"/>
    </location>
</feature>
<feature type="compositionally biased region" description="Acidic residues" evidence="5">
    <location>
        <begin position="229"/>
        <end position="240"/>
    </location>
</feature>
<keyword evidence="4" id="KW-0472">Membrane</keyword>
<dbReference type="AlphaFoldDB" id="A0A2V4E3R0"/>
<dbReference type="SUPFAM" id="SSF56935">
    <property type="entry name" value="Porins"/>
    <property type="match status" value="1"/>
</dbReference>
<evidence type="ECO:0000256" key="5">
    <source>
        <dbReference type="SAM" id="MobiDB-lite"/>
    </source>
</evidence>
<dbReference type="GO" id="GO:0015288">
    <property type="term" value="F:porin activity"/>
    <property type="evidence" value="ECO:0007669"/>
    <property type="project" value="InterPro"/>
</dbReference>
<dbReference type="InterPro" id="IPR023614">
    <property type="entry name" value="Porin_dom_sf"/>
</dbReference>
<dbReference type="PANTHER" id="PTHR34501">
    <property type="entry name" value="PROTEIN YDDL-RELATED"/>
    <property type="match status" value="1"/>
</dbReference>
<dbReference type="InterPro" id="IPR001897">
    <property type="entry name" value="Porin_gammaproteobac"/>
</dbReference>
<dbReference type="InterPro" id="IPR001702">
    <property type="entry name" value="Porin_Gram-ve"/>
</dbReference>
<comment type="subcellular location">
    <subcellularLocation>
        <location evidence="1">Cell outer membrane</location>
        <topology evidence="1">Multi-pass membrane protein</topology>
    </subcellularLocation>
</comment>
<feature type="chain" id="PRO_5016098363" evidence="6">
    <location>
        <begin position="22"/>
        <end position="410"/>
    </location>
</feature>
<dbReference type="PRINTS" id="PR00183">
    <property type="entry name" value="ECOLIPORIN"/>
</dbReference>
<keyword evidence="3 6" id="KW-0732">Signal</keyword>
<protein>
    <submittedName>
        <fullName evidence="7">Porin</fullName>
    </submittedName>
</protein>
<evidence type="ECO:0000256" key="1">
    <source>
        <dbReference type="ARBA" id="ARBA00004571"/>
    </source>
</evidence>
<evidence type="ECO:0000313" key="8">
    <source>
        <dbReference type="Proteomes" id="UP000247932"/>
    </source>
</evidence>
<dbReference type="Proteomes" id="UP000247932">
    <property type="component" value="Unassembled WGS sequence"/>
</dbReference>
<feature type="signal peptide" evidence="6">
    <location>
        <begin position="1"/>
        <end position="21"/>
    </location>
</feature>
<sequence length="410" mass="44790">MKRNLLAIAIPALLVAAGANASIEVWNKDGNKVDFYGRVKAANNITDRAQEKEGDDTSARFGMTGQTQITDTITGYGRWDYDAKAGNATGKNEVRYAFAGLNFGDFGSFDYGRNDGVLKVITAYTDVLPQFGGDAADNALNVLSARTKAVATYRNNNLFGITDDISFALQYADNGDNSTTSDGVREGSREAYGAVAEWRIFDTGLTIGGGYAQTAGSAKSKGSVVDNGLDNDDDDDDDDDYSYRYGDSDYRPYKSAGKVKTWAAGIQYDNYNLHLAANYFHSKHKSSVKGVYDDKTKGFELVAQYGIDLEVGRLTPSLAYVQHKVSGKNYSHHEHDDSLPSGKNLVKYVSLGAEYALNKNFSAIVEYKFNLLKKKDIGAFDNTANLDRDSKHRSKPGTKDVLGVGLIYQF</sequence>
<evidence type="ECO:0000313" key="7">
    <source>
        <dbReference type="EMBL" id="PXZ04974.1"/>
    </source>
</evidence>
<dbReference type="PANTHER" id="PTHR34501:SF2">
    <property type="entry name" value="OUTER MEMBRANE PORIN F-RELATED"/>
    <property type="match status" value="1"/>
</dbReference>
<reference evidence="7 8" key="1">
    <citation type="submission" date="2018-05" db="EMBL/GenBank/DDBJ databases">
        <title>Reference genomes for bee gut microbiota database.</title>
        <authorList>
            <person name="Ellegaard K.M."/>
        </authorList>
    </citation>
    <scope>NUCLEOTIDE SEQUENCE [LARGE SCALE GENOMIC DNA]</scope>
    <source>
        <strain evidence="7 8">ESL0182</strain>
    </source>
</reference>
<evidence type="ECO:0000256" key="6">
    <source>
        <dbReference type="SAM" id="SignalP"/>
    </source>
</evidence>
<dbReference type="Pfam" id="PF00267">
    <property type="entry name" value="Porin_1"/>
    <property type="match status" value="1"/>
</dbReference>
<proteinExistence type="inferred from homology"/>
<dbReference type="OrthoDB" id="7055111at2"/>
<dbReference type="InterPro" id="IPR033900">
    <property type="entry name" value="Gram_neg_porin_domain"/>
</dbReference>